<sequence>MRFSPWEWWVQRSRIPSFRKSPSRILERISRSLYRFISRNRGSHTAGSDLGLVPRFIAVRCEASWFMI</sequence>
<organism evidence="1 2">
    <name type="scientific">Choiromyces venosus 120613-1</name>
    <dbReference type="NCBI Taxonomy" id="1336337"/>
    <lineage>
        <taxon>Eukaryota</taxon>
        <taxon>Fungi</taxon>
        <taxon>Dikarya</taxon>
        <taxon>Ascomycota</taxon>
        <taxon>Pezizomycotina</taxon>
        <taxon>Pezizomycetes</taxon>
        <taxon>Pezizales</taxon>
        <taxon>Tuberaceae</taxon>
        <taxon>Choiromyces</taxon>
    </lineage>
</organism>
<protein>
    <submittedName>
        <fullName evidence="1">Uncharacterized protein</fullName>
    </submittedName>
</protein>
<dbReference type="EMBL" id="ML120378">
    <property type="protein sequence ID" value="RPB00728.1"/>
    <property type="molecule type" value="Genomic_DNA"/>
</dbReference>
<evidence type="ECO:0000313" key="1">
    <source>
        <dbReference type="EMBL" id="RPB00728.1"/>
    </source>
</evidence>
<keyword evidence="2" id="KW-1185">Reference proteome</keyword>
<dbReference type="AlphaFoldDB" id="A0A3N4JU58"/>
<reference evidence="1 2" key="1">
    <citation type="journal article" date="2018" name="Nat. Ecol. Evol.">
        <title>Pezizomycetes genomes reveal the molecular basis of ectomycorrhizal truffle lifestyle.</title>
        <authorList>
            <person name="Murat C."/>
            <person name="Payen T."/>
            <person name="Noel B."/>
            <person name="Kuo A."/>
            <person name="Morin E."/>
            <person name="Chen J."/>
            <person name="Kohler A."/>
            <person name="Krizsan K."/>
            <person name="Balestrini R."/>
            <person name="Da Silva C."/>
            <person name="Montanini B."/>
            <person name="Hainaut M."/>
            <person name="Levati E."/>
            <person name="Barry K.W."/>
            <person name="Belfiori B."/>
            <person name="Cichocki N."/>
            <person name="Clum A."/>
            <person name="Dockter R.B."/>
            <person name="Fauchery L."/>
            <person name="Guy J."/>
            <person name="Iotti M."/>
            <person name="Le Tacon F."/>
            <person name="Lindquist E.A."/>
            <person name="Lipzen A."/>
            <person name="Malagnac F."/>
            <person name="Mello A."/>
            <person name="Molinier V."/>
            <person name="Miyauchi S."/>
            <person name="Poulain J."/>
            <person name="Riccioni C."/>
            <person name="Rubini A."/>
            <person name="Sitrit Y."/>
            <person name="Splivallo R."/>
            <person name="Traeger S."/>
            <person name="Wang M."/>
            <person name="Zifcakova L."/>
            <person name="Wipf D."/>
            <person name="Zambonelli A."/>
            <person name="Paolocci F."/>
            <person name="Nowrousian M."/>
            <person name="Ottonello S."/>
            <person name="Baldrian P."/>
            <person name="Spatafora J.W."/>
            <person name="Henrissat B."/>
            <person name="Nagy L.G."/>
            <person name="Aury J.M."/>
            <person name="Wincker P."/>
            <person name="Grigoriev I.V."/>
            <person name="Bonfante P."/>
            <person name="Martin F.M."/>
        </authorList>
    </citation>
    <scope>NUCLEOTIDE SEQUENCE [LARGE SCALE GENOMIC DNA]</scope>
    <source>
        <strain evidence="1 2">120613-1</strain>
    </source>
</reference>
<gene>
    <name evidence="1" type="ORF">L873DRAFT_1804854</name>
</gene>
<name>A0A3N4JU58_9PEZI</name>
<proteinExistence type="predicted"/>
<accession>A0A3N4JU58</accession>
<dbReference type="Proteomes" id="UP000276215">
    <property type="component" value="Unassembled WGS sequence"/>
</dbReference>
<evidence type="ECO:0000313" key="2">
    <source>
        <dbReference type="Proteomes" id="UP000276215"/>
    </source>
</evidence>